<proteinExistence type="predicted"/>
<name>A0ACC0WWI2_9STRA</name>
<gene>
    <name evidence="1" type="ORF">PsorP6_000600</name>
</gene>
<dbReference type="Proteomes" id="UP001163321">
    <property type="component" value="Chromosome 1"/>
</dbReference>
<accession>A0ACC0WWI2</accession>
<reference evidence="1 2" key="1">
    <citation type="journal article" date="2022" name="bioRxiv">
        <title>The genome of the oomycete Peronosclerospora sorghi, a cosmopolitan pathogen of maize and sorghum, is inflated with dispersed pseudogenes.</title>
        <authorList>
            <person name="Fletcher K."/>
            <person name="Martin F."/>
            <person name="Isakeit T."/>
            <person name="Cavanaugh K."/>
            <person name="Magill C."/>
            <person name="Michelmore R."/>
        </authorList>
    </citation>
    <scope>NUCLEOTIDE SEQUENCE [LARGE SCALE GENOMIC DNA]</scope>
    <source>
        <strain evidence="1">P6</strain>
    </source>
</reference>
<protein>
    <submittedName>
        <fullName evidence="1">Uncharacterized protein</fullName>
    </submittedName>
</protein>
<comment type="caution">
    <text evidence="1">The sequence shown here is derived from an EMBL/GenBank/DDBJ whole genome shotgun (WGS) entry which is preliminary data.</text>
</comment>
<organism evidence="1 2">
    <name type="scientific">Peronosclerospora sorghi</name>
    <dbReference type="NCBI Taxonomy" id="230839"/>
    <lineage>
        <taxon>Eukaryota</taxon>
        <taxon>Sar</taxon>
        <taxon>Stramenopiles</taxon>
        <taxon>Oomycota</taxon>
        <taxon>Peronosporomycetes</taxon>
        <taxon>Peronosporales</taxon>
        <taxon>Peronosporaceae</taxon>
        <taxon>Peronosclerospora</taxon>
    </lineage>
</organism>
<sequence>MLRQVTSTLKHARSNLPLQSFIPSCPFSSSSPPSSETWRQVVATFQRKANDPTASFHATEIANIIHMCTENQRPREAMDVLYKAEKYGIRVSLASFVQIACSWARKGQSARALAMMSEVPKRFRGAFQAHPFKPRASGYYDPLLSVFEKQQDWRSTHHAMTQMHALGLAPPLRAFRALMLTLAKARRKDTLVATISFVEKQFSNLWTDGTTLIAMCQALASVNEHERIVEIYHKLHGEYKIMQETASTVLWNQFLLAAVRLETTPTKDRDRTLYKLYEATESDQANKRMLAKPSKALHRKFKQDLAVVLKQVRTINLGNISHASTLIDTLDEYELWTAAREVFHRLVEEGRLKTTPWRRHDGFEIDLHTFSRGVAKCAVVAAFEDLARTGHASFARGAPRPTLRIITGVGKRSRTYMKPVLRQEITDLLTKWSRPPLWPSVHPTNPGVLLVREHALRNWLEKRGQIRYF</sequence>
<evidence type="ECO:0000313" key="1">
    <source>
        <dbReference type="EMBL" id="KAI9922336.1"/>
    </source>
</evidence>
<keyword evidence="2" id="KW-1185">Reference proteome</keyword>
<evidence type="ECO:0000313" key="2">
    <source>
        <dbReference type="Proteomes" id="UP001163321"/>
    </source>
</evidence>
<dbReference type="EMBL" id="CM047580">
    <property type="protein sequence ID" value="KAI9922336.1"/>
    <property type="molecule type" value="Genomic_DNA"/>
</dbReference>